<dbReference type="OrthoDB" id="6305173at2"/>
<accession>A8LR09</accession>
<reference evidence="3" key="1">
    <citation type="journal article" date="2010" name="ISME J.">
        <title>The complete genome sequence of the algal symbiont Dinoroseobacter shibae: a hitchhiker's guide to life in the sea.</title>
        <authorList>
            <person name="Wagner-Dobler I."/>
            <person name="Ballhausen B."/>
            <person name="Berger M."/>
            <person name="Brinkhoff T."/>
            <person name="Buchholz I."/>
            <person name="Bunk B."/>
            <person name="Cypionka H."/>
            <person name="Daniel R."/>
            <person name="Drepper T."/>
            <person name="Gerdts G."/>
            <person name="Hahnke S."/>
            <person name="Han C."/>
            <person name="Jahn D."/>
            <person name="Kalhoefer D."/>
            <person name="Kiss H."/>
            <person name="Klenk H.P."/>
            <person name="Kyrpides N."/>
            <person name="Liebl W."/>
            <person name="Liesegang H."/>
            <person name="Meincke L."/>
            <person name="Pati A."/>
            <person name="Petersen J."/>
            <person name="Piekarski T."/>
            <person name="Pommerenke C."/>
            <person name="Pradella S."/>
            <person name="Pukall R."/>
            <person name="Rabus R."/>
            <person name="Stackebrandt E."/>
            <person name="Thole S."/>
            <person name="Thompson L."/>
            <person name="Tielen P."/>
            <person name="Tomasch J."/>
            <person name="von Jan M."/>
            <person name="Wanphrut N."/>
            <person name="Wichels A."/>
            <person name="Zech H."/>
            <person name="Simon M."/>
        </authorList>
    </citation>
    <scope>NUCLEOTIDE SEQUENCE [LARGE SCALE GENOMIC DNA]</scope>
    <source>
        <strain evidence="3">DSM 16493 / NCIMB 14021 / DFL 12</strain>
    </source>
</reference>
<dbReference type="STRING" id="398580.Dshi_0807"/>
<name>A8LR09_DINSH</name>
<dbReference type="SUPFAM" id="SSF51294">
    <property type="entry name" value="Hedgehog/intein (Hint) domain"/>
    <property type="match status" value="1"/>
</dbReference>
<dbReference type="HOGENOM" id="CLU_052810_4_0_5"/>
<dbReference type="eggNOG" id="COG2931">
    <property type="taxonomic scope" value="Bacteria"/>
</dbReference>
<organism evidence="2 3">
    <name type="scientific">Dinoroseobacter shibae (strain DSM 16493 / NCIMB 14021 / DFL 12)</name>
    <dbReference type="NCBI Taxonomy" id="398580"/>
    <lineage>
        <taxon>Bacteria</taxon>
        <taxon>Pseudomonadati</taxon>
        <taxon>Pseudomonadota</taxon>
        <taxon>Alphaproteobacteria</taxon>
        <taxon>Rhodobacterales</taxon>
        <taxon>Roseobacteraceae</taxon>
        <taxon>Dinoroseobacter</taxon>
    </lineage>
</organism>
<dbReference type="Proteomes" id="UP000006833">
    <property type="component" value="Chromosome"/>
</dbReference>
<evidence type="ECO:0000313" key="2">
    <source>
        <dbReference type="EMBL" id="ABV92552.1"/>
    </source>
</evidence>
<dbReference type="InterPro" id="IPR028992">
    <property type="entry name" value="Hedgehog/Intein_dom"/>
</dbReference>
<dbReference type="AlphaFoldDB" id="A8LR09"/>
<proteinExistence type="predicted"/>
<protein>
    <recommendedName>
        <fullName evidence="1">Hedgehog/Intein (Hint) domain-containing protein</fullName>
    </recommendedName>
</protein>
<dbReference type="RefSeq" id="WP_012177484.1">
    <property type="nucleotide sequence ID" value="NC_009952.1"/>
</dbReference>
<dbReference type="KEGG" id="dsh:Dshi_0807"/>
<dbReference type="EMBL" id="CP000830">
    <property type="protein sequence ID" value="ABV92552.1"/>
    <property type="molecule type" value="Genomic_DNA"/>
</dbReference>
<dbReference type="Pfam" id="PF13403">
    <property type="entry name" value="Hint_2"/>
    <property type="match status" value="1"/>
</dbReference>
<gene>
    <name evidence="2" type="ordered locus">Dshi_0807</name>
</gene>
<dbReference type="InterPro" id="IPR036844">
    <property type="entry name" value="Hint_dom_sf"/>
</dbReference>
<evidence type="ECO:0000259" key="1">
    <source>
        <dbReference type="Pfam" id="PF13403"/>
    </source>
</evidence>
<keyword evidence="3" id="KW-1185">Reference proteome</keyword>
<dbReference type="Gene3D" id="2.170.16.10">
    <property type="entry name" value="Hedgehog/Intein (Hint) domain"/>
    <property type="match status" value="1"/>
</dbReference>
<feature type="domain" description="Hedgehog/Intein (Hint)" evidence="1">
    <location>
        <begin position="158"/>
        <end position="295"/>
    </location>
</feature>
<sequence length="342" mass="36664">MPRRELLALDNEVLQIATSSPTGTPGAAIINNSDTPNGTIFVYQGGAPVTVAIDDIRGRGNDTRQFDDDDPNRHVVLDGAGLVADGTRVESESRITLRALDENGNVVGDRIDIFVFSQNGVAQDIWGIGLTAPLEPGVSYVKVAGSNNGDSDYRDFVPCFMAGTRIRTPDGLRPVEALRPGDRVWTRDDPEARIRWVGQTVVDGRDALAPVEIGTGVLGAAAPLRVSPQHRILMRAWQAELLFGVPEVLLAATSLTALPGVRRVPKAQVRYCHFLCESHAIVEAEGCLSESLYPGEMALDALDGLAQAELLQLFPELRMQAGYGPMAARALRAHEAAALLAA</sequence>
<evidence type="ECO:0000313" key="3">
    <source>
        <dbReference type="Proteomes" id="UP000006833"/>
    </source>
</evidence>